<name>K2JW23_9GAMM</name>
<dbReference type="Pfam" id="PF02609">
    <property type="entry name" value="Exonuc_VII_S"/>
    <property type="match status" value="1"/>
</dbReference>
<dbReference type="PANTHER" id="PTHR34137:SF1">
    <property type="entry name" value="EXODEOXYRIBONUCLEASE 7 SMALL SUBUNIT"/>
    <property type="match status" value="1"/>
</dbReference>
<dbReference type="NCBIfam" id="TIGR01280">
    <property type="entry name" value="xseB"/>
    <property type="match status" value="1"/>
</dbReference>
<dbReference type="NCBIfam" id="NF002140">
    <property type="entry name" value="PRK00977.1-4"/>
    <property type="match status" value="1"/>
</dbReference>
<dbReference type="GO" id="GO:0005829">
    <property type="term" value="C:cytosol"/>
    <property type="evidence" value="ECO:0007669"/>
    <property type="project" value="TreeGrafter"/>
</dbReference>
<comment type="subunit">
    <text evidence="6">Heterooligomer composed of large and small subunits.</text>
</comment>
<reference evidence="8 9" key="1">
    <citation type="journal article" date="2012" name="J. Bacteriol.">
        <title>Genome Sequence of Idiomarina xiamenensis Type Strain 10-D-4.</title>
        <authorList>
            <person name="Lai Q."/>
            <person name="Wang L."/>
            <person name="Wang W."/>
            <person name="Shao Z."/>
        </authorList>
    </citation>
    <scope>NUCLEOTIDE SEQUENCE [LARGE SCALE GENOMIC DNA]</scope>
    <source>
        <strain evidence="8 9">10-D-4</strain>
    </source>
</reference>
<keyword evidence="3 6" id="KW-0540">Nuclease</keyword>
<comment type="subcellular location">
    <subcellularLocation>
        <location evidence="6">Cytoplasm</location>
    </subcellularLocation>
</comment>
<comment type="catalytic activity">
    <reaction evidence="6">
        <text>Exonucleolytic cleavage in either 5'- to 3'- or 3'- to 5'-direction to yield nucleoside 5'-phosphates.</text>
        <dbReference type="EC" id="3.1.11.6"/>
    </reaction>
</comment>
<evidence type="ECO:0000256" key="3">
    <source>
        <dbReference type="ARBA" id="ARBA00022722"/>
    </source>
</evidence>
<comment type="caution">
    <text evidence="8">The sequence shown here is derived from an EMBL/GenBank/DDBJ whole genome shotgun (WGS) entry which is preliminary data.</text>
</comment>
<evidence type="ECO:0000313" key="8">
    <source>
        <dbReference type="EMBL" id="EKE87596.1"/>
    </source>
</evidence>
<dbReference type="AlphaFoldDB" id="K2JW23"/>
<proteinExistence type="inferred from homology"/>
<dbReference type="GO" id="GO:0009318">
    <property type="term" value="C:exodeoxyribonuclease VII complex"/>
    <property type="evidence" value="ECO:0007669"/>
    <property type="project" value="UniProtKB-UniRule"/>
</dbReference>
<comment type="function">
    <text evidence="6">Bidirectionally degrades single-stranded DNA into large acid-insoluble oligonucleotides, which are then degraded further into small acid-soluble oligonucleotides.</text>
</comment>
<evidence type="ECO:0000256" key="5">
    <source>
        <dbReference type="ARBA" id="ARBA00022839"/>
    </source>
</evidence>
<feature type="coiled-coil region" evidence="7">
    <location>
        <begin position="2"/>
        <end position="64"/>
    </location>
</feature>
<gene>
    <name evidence="6" type="primary">xseB</name>
    <name evidence="8" type="ORF">A10D4_00840</name>
</gene>
<dbReference type="HAMAP" id="MF_00337">
    <property type="entry name" value="Exonuc_7_S"/>
    <property type="match status" value="1"/>
</dbReference>
<dbReference type="Proteomes" id="UP000014115">
    <property type="component" value="Unassembled WGS sequence"/>
</dbReference>
<dbReference type="EMBL" id="AMRG01000001">
    <property type="protein sequence ID" value="EKE87596.1"/>
    <property type="molecule type" value="Genomic_DNA"/>
</dbReference>
<keyword evidence="2 6" id="KW-0963">Cytoplasm</keyword>
<evidence type="ECO:0000313" key="9">
    <source>
        <dbReference type="Proteomes" id="UP000014115"/>
    </source>
</evidence>
<dbReference type="Gene3D" id="1.10.287.1040">
    <property type="entry name" value="Exonuclease VII, small subunit"/>
    <property type="match status" value="1"/>
</dbReference>
<protein>
    <recommendedName>
        <fullName evidence="6">Exodeoxyribonuclease 7 small subunit</fullName>
        <ecNumber evidence="6">3.1.11.6</ecNumber>
    </recommendedName>
    <alternativeName>
        <fullName evidence="6">Exodeoxyribonuclease VII small subunit</fullName>
        <shortName evidence="6">Exonuclease VII small subunit</shortName>
    </alternativeName>
</protein>
<keyword evidence="4 6" id="KW-0378">Hydrolase</keyword>
<organism evidence="8 9">
    <name type="scientific">Idiomarina xiamenensis 10-D-4</name>
    <dbReference type="NCBI Taxonomy" id="740709"/>
    <lineage>
        <taxon>Bacteria</taxon>
        <taxon>Pseudomonadati</taxon>
        <taxon>Pseudomonadota</taxon>
        <taxon>Gammaproteobacteria</taxon>
        <taxon>Alteromonadales</taxon>
        <taxon>Idiomarinaceae</taxon>
        <taxon>Idiomarina</taxon>
    </lineage>
</organism>
<evidence type="ECO:0000256" key="6">
    <source>
        <dbReference type="HAMAP-Rule" id="MF_00337"/>
    </source>
</evidence>
<evidence type="ECO:0000256" key="7">
    <source>
        <dbReference type="SAM" id="Coils"/>
    </source>
</evidence>
<dbReference type="SUPFAM" id="SSF116842">
    <property type="entry name" value="XseB-like"/>
    <property type="match status" value="1"/>
</dbReference>
<sequence>MSESAEKTFEQAMQELEQLVHELEQADLPLEQALSKFEHAVNLSKISQQRLQQAEQKVALLLQQQQGESLTDFADDSDGAIQ</sequence>
<dbReference type="InterPro" id="IPR003761">
    <property type="entry name" value="Exonuc_VII_S"/>
</dbReference>
<accession>K2JW23</accession>
<dbReference type="PIRSF" id="PIRSF006488">
    <property type="entry name" value="Exonuc_VII_S"/>
    <property type="match status" value="1"/>
</dbReference>
<keyword evidence="7" id="KW-0175">Coiled coil</keyword>
<comment type="similarity">
    <text evidence="1 6">Belongs to the XseB family.</text>
</comment>
<dbReference type="GO" id="GO:0006308">
    <property type="term" value="P:DNA catabolic process"/>
    <property type="evidence" value="ECO:0007669"/>
    <property type="project" value="UniProtKB-UniRule"/>
</dbReference>
<evidence type="ECO:0000256" key="2">
    <source>
        <dbReference type="ARBA" id="ARBA00022490"/>
    </source>
</evidence>
<keyword evidence="5 6" id="KW-0269">Exonuclease</keyword>
<keyword evidence="9" id="KW-1185">Reference proteome</keyword>
<dbReference type="EC" id="3.1.11.6" evidence="6"/>
<dbReference type="PATRIC" id="fig|740709.3.peg.168"/>
<dbReference type="eggNOG" id="COG1722">
    <property type="taxonomic scope" value="Bacteria"/>
</dbReference>
<evidence type="ECO:0000256" key="1">
    <source>
        <dbReference type="ARBA" id="ARBA00009998"/>
    </source>
</evidence>
<dbReference type="RefSeq" id="WP_008487107.1">
    <property type="nucleotide sequence ID" value="NZ_AMRG01000001.1"/>
</dbReference>
<dbReference type="STRING" id="740709.A10D4_00840"/>
<dbReference type="PANTHER" id="PTHR34137">
    <property type="entry name" value="EXODEOXYRIBONUCLEASE 7 SMALL SUBUNIT"/>
    <property type="match status" value="1"/>
</dbReference>
<dbReference type="GO" id="GO:0008855">
    <property type="term" value="F:exodeoxyribonuclease VII activity"/>
    <property type="evidence" value="ECO:0007669"/>
    <property type="project" value="UniProtKB-UniRule"/>
</dbReference>
<evidence type="ECO:0000256" key="4">
    <source>
        <dbReference type="ARBA" id="ARBA00022801"/>
    </source>
</evidence>
<dbReference type="InterPro" id="IPR037004">
    <property type="entry name" value="Exonuc_VII_ssu_sf"/>
</dbReference>
<dbReference type="OrthoDB" id="5591562at2"/>